<dbReference type="EMBL" id="CP099429">
    <property type="protein sequence ID" value="USW59291.1"/>
    <property type="molecule type" value="Genomic_DNA"/>
</dbReference>
<dbReference type="AlphaFoldDB" id="A0A9Q9BAC8"/>
<evidence type="ECO:0000313" key="2">
    <source>
        <dbReference type="Proteomes" id="UP001056384"/>
    </source>
</evidence>
<sequence length="234" mass="23089">MRFKDILAVGAVASSASAIAHNNPLALVARDEPSISSVVVYSTRLHTVTSCGPDVTNCPIVTSVIDATTTICPVTESAGISAATPVPSTSAPVQTVTVASTKTSYTQNSTLQSPEAATPAETETVLKSTSLVYSTTTIAANGTSTVTAPAGPANSTILHSTIGSSPFSTNAVGPITAGASHSFSISANGTLATATAPGAVPIESIVPYTGSAAISGAASSLLAAMMLATCSFLV</sequence>
<name>A0A9Q9BAC8_9PEZI</name>
<accession>A0A9Q9BAC8</accession>
<dbReference type="OrthoDB" id="3923593at2759"/>
<keyword evidence="2" id="KW-1185">Reference proteome</keyword>
<reference evidence="1" key="1">
    <citation type="submission" date="2022-06" db="EMBL/GenBank/DDBJ databases">
        <title>Complete genome sequences of two strains of the flax pathogen Septoria linicola.</title>
        <authorList>
            <person name="Lapalu N."/>
            <person name="Simon A."/>
            <person name="Demenou B."/>
            <person name="Paumier D."/>
            <person name="Guillot M.-P."/>
            <person name="Gout L."/>
            <person name="Valade R."/>
        </authorList>
    </citation>
    <scope>NUCLEOTIDE SEQUENCE</scope>
    <source>
        <strain evidence="1">SE15195</strain>
    </source>
</reference>
<evidence type="ECO:0008006" key="3">
    <source>
        <dbReference type="Google" id="ProtNLM"/>
    </source>
</evidence>
<protein>
    <recommendedName>
        <fullName evidence="3">GPI anchored serine-rich protein</fullName>
    </recommendedName>
</protein>
<gene>
    <name evidence="1" type="ORF">Slin15195_G126100</name>
</gene>
<dbReference type="Proteomes" id="UP001056384">
    <property type="component" value="Chromosome 12"/>
</dbReference>
<evidence type="ECO:0000313" key="1">
    <source>
        <dbReference type="EMBL" id="USW59291.1"/>
    </source>
</evidence>
<organism evidence="1 2">
    <name type="scientific">Septoria linicola</name>
    <dbReference type="NCBI Taxonomy" id="215465"/>
    <lineage>
        <taxon>Eukaryota</taxon>
        <taxon>Fungi</taxon>
        <taxon>Dikarya</taxon>
        <taxon>Ascomycota</taxon>
        <taxon>Pezizomycotina</taxon>
        <taxon>Dothideomycetes</taxon>
        <taxon>Dothideomycetidae</taxon>
        <taxon>Mycosphaerellales</taxon>
        <taxon>Mycosphaerellaceae</taxon>
        <taxon>Septoria</taxon>
    </lineage>
</organism>
<proteinExistence type="predicted"/>